<protein>
    <submittedName>
        <fullName evidence="1">Uncharacterized protein</fullName>
    </submittedName>
</protein>
<proteinExistence type="predicted"/>
<accession>A0A4D6HM27</accession>
<dbReference type="AlphaFoldDB" id="A0A4D6HM27"/>
<dbReference type="KEGG" id="nbg:DV706_09275"/>
<dbReference type="GeneID" id="39851441"/>
<dbReference type="Proteomes" id="UP000296822">
    <property type="component" value="Chromosome"/>
</dbReference>
<evidence type="ECO:0000313" key="2">
    <source>
        <dbReference type="Proteomes" id="UP000296822"/>
    </source>
</evidence>
<gene>
    <name evidence="1" type="ORF">DV706_09275</name>
</gene>
<sequence length="114" mass="12361">MTACVTGVAGCIGESDKDLYFHEGDPFIRFEGMGDFSGAVRIVPSCRDETVEISITDGQPNGSIPYTREELGEECSFEIFVDGEHANTANVSGTQQAEINMDESGEIFITDIQI</sequence>
<dbReference type="RefSeq" id="WP_006064914.1">
    <property type="nucleotide sequence ID" value="NZ_CP031305.1"/>
</dbReference>
<evidence type="ECO:0000313" key="1">
    <source>
        <dbReference type="EMBL" id="QCC54641.1"/>
    </source>
</evidence>
<dbReference type="EMBL" id="CP031305">
    <property type="protein sequence ID" value="QCC54641.1"/>
    <property type="molecule type" value="Genomic_DNA"/>
</dbReference>
<organism evidence="1 2">
    <name type="scientific">Natronorubrum bangense</name>
    <dbReference type="NCBI Taxonomy" id="61858"/>
    <lineage>
        <taxon>Archaea</taxon>
        <taxon>Methanobacteriati</taxon>
        <taxon>Methanobacteriota</taxon>
        <taxon>Stenosarchaea group</taxon>
        <taxon>Halobacteria</taxon>
        <taxon>Halobacteriales</taxon>
        <taxon>Natrialbaceae</taxon>
        <taxon>Natronorubrum</taxon>
    </lineage>
</organism>
<reference evidence="1 2" key="1">
    <citation type="journal article" date="2019" name="Nat. Commun.">
        <title>A new type of DNA phosphorothioation-based antiviral system in archaea.</title>
        <authorList>
            <person name="Xiong L."/>
            <person name="Liu S."/>
            <person name="Chen S."/>
            <person name="Xiao Y."/>
            <person name="Zhu B."/>
            <person name="Gao Y."/>
            <person name="Zhang Y."/>
            <person name="Chen B."/>
            <person name="Luo J."/>
            <person name="Deng Z."/>
            <person name="Chen X."/>
            <person name="Wang L."/>
            <person name="Chen S."/>
        </authorList>
    </citation>
    <scope>NUCLEOTIDE SEQUENCE [LARGE SCALE GENOMIC DNA]</scope>
    <source>
        <strain evidence="1 2">JCM 10635</strain>
    </source>
</reference>
<name>A0A4D6HM27_9EURY</name>